<proteinExistence type="predicted"/>
<dbReference type="AlphaFoldDB" id="A0A915JE73"/>
<keyword evidence="1" id="KW-1185">Reference proteome</keyword>
<accession>A0A915JE73</accession>
<evidence type="ECO:0000313" key="2">
    <source>
        <dbReference type="WBParaSite" id="nRc.2.0.1.t24472-RA"/>
    </source>
</evidence>
<name>A0A915JE73_ROMCU</name>
<organism evidence="1 2">
    <name type="scientific">Romanomermis culicivorax</name>
    <name type="common">Nematode worm</name>
    <dbReference type="NCBI Taxonomy" id="13658"/>
    <lineage>
        <taxon>Eukaryota</taxon>
        <taxon>Metazoa</taxon>
        <taxon>Ecdysozoa</taxon>
        <taxon>Nematoda</taxon>
        <taxon>Enoplea</taxon>
        <taxon>Dorylaimia</taxon>
        <taxon>Mermithida</taxon>
        <taxon>Mermithoidea</taxon>
        <taxon>Mermithidae</taxon>
        <taxon>Romanomermis</taxon>
    </lineage>
</organism>
<evidence type="ECO:0000313" key="1">
    <source>
        <dbReference type="Proteomes" id="UP000887565"/>
    </source>
</evidence>
<dbReference type="WBParaSite" id="nRc.2.0.1.t24472-RA">
    <property type="protein sequence ID" value="nRc.2.0.1.t24472-RA"/>
    <property type="gene ID" value="nRc.2.0.1.g24472"/>
</dbReference>
<dbReference type="Proteomes" id="UP000887565">
    <property type="component" value="Unplaced"/>
</dbReference>
<sequence length="80" mass="9636">MDILDPSPDMYGYNAMKPAAHATFWEWYNWKLEAILKIFEVWHFDSVEQYHPTKNPDGGLFTRYVNTFMKMKSTIERTFH</sequence>
<protein>
    <submittedName>
        <fullName evidence="2">Uncharacterized protein</fullName>
    </submittedName>
</protein>
<reference evidence="2" key="1">
    <citation type="submission" date="2022-11" db="UniProtKB">
        <authorList>
            <consortium name="WormBaseParasite"/>
        </authorList>
    </citation>
    <scope>IDENTIFICATION</scope>
</reference>